<evidence type="ECO:0000313" key="3">
    <source>
        <dbReference type="Proteomes" id="UP000322699"/>
    </source>
</evidence>
<reference evidence="2 3" key="1">
    <citation type="submission" date="2019-08" db="EMBL/GenBank/DDBJ databases">
        <title>Deep-cultivation of Planctomycetes and their phenomic and genomic characterization uncovers novel biology.</title>
        <authorList>
            <person name="Wiegand S."/>
            <person name="Jogler M."/>
            <person name="Boedeker C."/>
            <person name="Pinto D."/>
            <person name="Vollmers J."/>
            <person name="Rivas-Marin E."/>
            <person name="Kohn T."/>
            <person name="Peeters S.H."/>
            <person name="Heuer A."/>
            <person name="Rast P."/>
            <person name="Oberbeckmann S."/>
            <person name="Bunk B."/>
            <person name="Jeske O."/>
            <person name="Meyerdierks A."/>
            <person name="Storesund J.E."/>
            <person name="Kallscheuer N."/>
            <person name="Luecker S."/>
            <person name="Lage O.M."/>
            <person name="Pohl T."/>
            <person name="Merkel B.J."/>
            <person name="Hornburger P."/>
            <person name="Mueller R.-W."/>
            <person name="Bruemmer F."/>
            <person name="Labrenz M."/>
            <person name="Spormann A.M."/>
            <person name="Op Den Camp H."/>
            <person name="Overmann J."/>
            <person name="Amann R."/>
            <person name="Jetten M.S.M."/>
            <person name="Mascher T."/>
            <person name="Medema M.H."/>
            <person name="Devos D.P."/>
            <person name="Kaster A.-K."/>
            <person name="Ovreas L."/>
            <person name="Rohde M."/>
            <person name="Galperin M.Y."/>
            <person name="Jogler C."/>
        </authorList>
    </citation>
    <scope>NUCLEOTIDE SEQUENCE [LARGE SCALE GENOMIC DNA]</scope>
    <source>
        <strain evidence="2 3">LF1</strain>
    </source>
</reference>
<organism evidence="2 3">
    <name type="scientific">Rubripirellula obstinata</name>
    <dbReference type="NCBI Taxonomy" id="406547"/>
    <lineage>
        <taxon>Bacteria</taxon>
        <taxon>Pseudomonadati</taxon>
        <taxon>Planctomycetota</taxon>
        <taxon>Planctomycetia</taxon>
        <taxon>Pirellulales</taxon>
        <taxon>Pirellulaceae</taxon>
        <taxon>Rubripirellula</taxon>
    </lineage>
</organism>
<name>A0A5B1CDV9_9BACT</name>
<accession>A0A5B1CDV9</accession>
<feature type="compositionally biased region" description="Polar residues" evidence="1">
    <location>
        <begin position="76"/>
        <end position="87"/>
    </location>
</feature>
<proteinExistence type="predicted"/>
<dbReference type="EMBL" id="VRLW01000001">
    <property type="protein sequence ID" value="KAA1258401.1"/>
    <property type="molecule type" value="Genomic_DNA"/>
</dbReference>
<gene>
    <name evidence="2" type="ORF">LF1_09200</name>
</gene>
<keyword evidence="3" id="KW-1185">Reference proteome</keyword>
<evidence type="ECO:0000256" key="1">
    <source>
        <dbReference type="SAM" id="MobiDB-lite"/>
    </source>
</evidence>
<sequence>MPTRLNGLETLHGVGRNRRAMLELAQFQEGKACRTRNLFGLGRICQGDAKRWTTVYHRAVHQIPALEQPDHELSTHPRSSPTKHVVR</sequence>
<evidence type="ECO:0000313" key="2">
    <source>
        <dbReference type="EMBL" id="KAA1258401.1"/>
    </source>
</evidence>
<protein>
    <submittedName>
        <fullName evidence="2">Uncharacterized protein</fullName>
    </submittedName>
</protein>
<dbReference type="Proteomes" id="UP000322699">
    <property type="component" value="Unassembled WGS sequence"/>
</dbReference>
<comment type="caution">
    <text evidence="2">The sequence shown here is derived from an EMBL/GenBank/DDBJ whole genome shotgun (WGS) entry which is preliminary data.</text>
</comment>
<dbReference type="AlphaFoldDB" id="A0A5B1CDV9"/>
<feature type="region of interest" description="Disordered" evidence="1">
    <location>
        <begin position="65"/>
        <end position="87"/>
    </location>
</feature>